<sequence>MTGMNMEQKEQLKEILPCYMLVVQLFKERLGYGDLRSILTLDNLNQLVRDCRLNTHSKEPPCNRAFKVKKRIPKEAIKNWLERTKFNYSPSFNRCLTNLLQTRALEIRLTD</sequence>
<name>A0ABU6VIT7_9FABA</name>
<organism evidence="1 2">
    <name type="scientific">Stylosanthes scabra</name>
    <dbReference type="NCBI Taxonomy" id="79078"/>
    <lineage>
        <taxon>Eukaryota</taxon>
        <taxon>Viridiplantae</taxon>
        <taxon>Streptophyta</taxon>
        <taxon>Embryophyta</taxon>
        <taxon>Tracheophyta</taxon>
        <taxon>Spermatophyta</taxon>
        <taxon>Magnoliopsida</taxon>
        <taxon>eudicotyledons</taxon>
        <taxon>Gunneridae</taxon>
        <taxon>Pentapetalae</taxon>
        <taxon>rosids</taxon>
        <taxon>fabids</taxon>
        <taxon>Fabales</taxon>
        <taxon>Fabaceae</taxon>
        <taxon>Papilionoideae</taxon>
        <taxon>50 kb inversion clade</taxon>
        <taxon>dalbergioids sensu lato</taxon>
        <taxon>Dalbergieae</taxon>
        <taxon>Pterocarpus clade</taxon>
        <taxon>Stylosanthes</taxon>
    </lineage>
</organism>
<keyword evidence="2" id="KW-1185">Reference proteome</keyword>
<gene>
    <name evidence="1" type="ORF">PIB30_055444</name>
</gene>
<proteinExistence type="predicted"/>
<evidence type="ECO:0000313" key="2">
    <source>
        <dbReference type="Proteomes" id="UP001341840"/>
    </source>
</evidence>
<accession>A0ABU6VIT7</accession>
<dbReference type="Proteomes" id="UP001341840">
    <property type="component" value="Unassembled WGS sequence"/>
</dbReference>
<reference evidence="1 2" key="1">
    <citation type="journal article" date="2023" name="Plants (Basel)">
        <title>Bridging the Gap: Combining Genomics and Transcriptomics Approaches to Understand Stylosanthes scabra, an Orphan Legume from the Brazilian Caatinga.</title>
        <authorList>
            <person name="Ferreira-Neto J.R.C."/>
            <person name="da Silva M.D."/>
            <person name="Binneck E."/>
            <person name="de Melo N.F."/>
            <person name="da Silva R.H."/>
            <person name="de Melo A.L.T.M."/>
            <person name="Pandolfi V."/>
            <person name="Bustamante F.O."/>
            <person name="Brasileiro-Vidal A.C."/>
            <person name="Benko-Iseppon A.M."/>
        </authorList>
    </citation>
    <scope>NUCLEOTIDE SEQUENCE [LARGE SCALE GENOMIC DNA]</scope>
    <source>
        <tissue evidence="1">Leaves</tissue>
    </source>
</reference>
<protein>
    <submittedName>
        <fullName evidence="1">Uncharacterized protein</fullName>
    </submittedName>
</protein>
<dbReference type="EMBL" id="JASCZI010151467">
    <property type="protein sequence ID" value="MED6173024.1"/>
    <property type="molecule type" value="Genomic_DNA"/>
</dbReference>
<evidence type="ECO:0000313" key="1">
    <source>
        <dbReference type="EMBL" id="MED6173024.1"/>
    </source>
</evidence>
<comment type="caution">
    <text evidence="1">The sequence shown here is derived from an EMBL/GenBank/DDBJ whole genome shotgun (WGS) entry which is preliminary data.</text>
</comment>